<feature type="transmembrane region" description="Helical" evidence="1">
    <location>
        <begin position="138"/>
        <end position="155"/>
    </location>
</feature>
<protein>
    <submittedName>
        <fullName evidence="3">DUF2157 domain-containing protein</fullName>
    </submittedName>
</protein>
<feature type="transmembrane region" description="Helical" evidence="1">
    <location>
        <begin position="281"/>
        <end position="300"/>
    </location>
</feature>
<evidence type="ECO:0000259" key="2">
    <source>
        <dbReference type="Pfam" id="PF09925"/>
    </source>
</evidence>
<feature type="transmembrane region" description="Helical" evidence="1">
    <location>
        <begin position="242"/>
        <end position="260"/>
    </location>
</feature>
<dbReference type="EMBL" id="JAQPOK010000096">
    <property type="protein sequence ID" value="MDJ1179850.1"/>
    <property type="molecule type" value="Genomic_DNA"/>
</dbReference>
<feature type="transmembrane region" description="Helical" evidence="1">
    <location>
        <begin position="80"/>
        <end position="100"/>
    </location>
</feature>
<organism evidence="3 4">
    <name type="scientific">Roseofilum halophilum BLCC-M91</name>
    <dbReference type="NCBI Taxonomy" id="3022259"/>
    <lineage>
        <taxon>Bacteria</taxon>
        <taxon>Bacillati</taxon>
        <taxon>Cyanobacteriota</taxon>
        <taxon>Cyanophyceae</taxon>
        <taxon>Desertifilales</taxon>
        <taxon>Desertifilaceae</taxon>
        <taxon>Roseofilum</taxon>
        <taxon>Roseofilum halophilum</taxon>
    </lineage>
</organism>
<dbReference type="Proteomes" id="UP001231370">
    <property type="component" value="Unassembled WGS sequence"/>
</dbReference>
<comment type="caution">
    <text evidence="3">The sequence shown here is derived from an EMBL/GenBank/DDBJ whole genome shotgun (WGS) entry which is preliminary data.</text>
</comment>
<feature type="transmembrane region" description="Helical" evidence="1">
    <location>
        <begin position="160"/>
        <end position="177"/>
    </location>
</feature>
<feature type="transmembrane region" description="Helical" evidence="1">
    <location>
        <begin position="215"/>
        <end position="236"/>
    </location>
</feature>
<dbReference type="InterPro" id="IPR018677">
    <property type="entry name" value="DUF2157"/>
</dbReference>
<dbReference type="RefSeq" id="WP_283763153.1">
    <property type="nucleotide sequence ID" value="NZ_JAQPOK010000096.1"/>
</dbReference>
<keyword evidence="1" id="KW-1133">Transmembrane helix</keyword>
<feature type="transmembrane region" description="Helical" evidence="1">
    <location>
        <begin position="377"/>
        <end position="395"/>
    </location>
</feature>
<keyword evidence="1" id="KW-0472">Membrane</keyword>
<evidence type="ECO:0000313" key="3">
    <source>
        <dbReference type="EMBL" id="MDJ1179850.1"/>
    </source>
</evidence>
<keyword evidence="1" id="KW-0812">Transmembrane</keyword>
<dbReference type="Pfam" id="PF09925">
    <property type="entry name" value="DUF2157"/>
    <property type="match status" value="1"/>
</dbReference>
<reference evidence="3 4" key="1">
    <citation type="submission" date="2023-01" db="EMBL/GenBank/DDBJ databases">
        <title>Novel diversity within Roseofilum (Cyanobacteria; Desertifilaceae) from marine benthic mats with descriptions of four novel species.</title>
        <authorList>
            <person name="Wang Y."/>
            <person name="Berthold D.E."/>
            <person name="Hu J."/>
            <person name="Lefler F.W."/>
            <person name="Laughinghouse H.D. IV."/>
        </authorList>
    </citation>
    <scope>NUCLEOTIDE SEQUENCE [LARGE SCALE GENOMIC DNA]</scope>
    <source>
        <strain evidence="3 4">BLCC-M91</strain>
    </source>
</reference>
<keyword evidence="4" id="KW-1185">Reference proteome</keyword>
<evidence type="ECO:0000313" key="4">
    <source>
        <dbReference type="Proteomes" id="UP001231370"/>
    </source>
</evidence>
<feature type="transmembrane region" description="Helical" evidence="1">
    <location>
        <begin position="429"/>
        <end position="450"/>
    </location>
</feature>
<feature type="transmembrane region" description="Helical" evidence="1">
    <location>
        <begin position="47"/>
        <end position="68"/>
    </location>
</feature>
<accession>A0ABT7BKY4</accession>
<name>A0ABT7BKY4_9CYAN</name>
<sequence>MAEKFRRQLRQEAQIWKSEGLISEEIYTQLSHRYQFDRLEEAASNRFIAVLVGLGAVLLGLGAITFVAANWQGWPRSLKIALLLFSLITSHSLGFYLWRFPSEQWQHRFGQGLLLLGTLLLGASLGLMSQMFHLDGPIYQLYLIWGLGVTGLAMSLRTPLLGFVSFVLMALAYGSSLDDWLAPGGLPGIAGMLQHAPLITGVVGIGLARWWNSRVIFTLMMVAFIPTVWIQLAAIGVWTVPLVVKVTLGLTLPPAFLWGYDDRAIAFGNFNHRPFQPIARRLALLLIALQLYLFSFHAWWNGWATWDRIDDTLGGWRLSLDILALVGLTLWQWFQFSQSRRSGDRWRLDNSSLLVLNLLAITCALFLWHSLIYPLPIFAPLIINIQIFLLAITFIRRGLKWGTRLGFWSGLVLLTGQIISRMLEYDTGLLLKSIVFILCGLGVMAAGFWFEKQHQQSSGVG</sequence>
<evidence type="ECO:0000256" key="1">
    <source>
        <dbReference type="SAM" id="Phobius"/>
    </source>
</evidence>
<feature type="transmembrane region" description="Helical" evidence="1">
    <location>
        <begin position="354"/>
        <end position="371"/>
    </location>
</feature>
<gene>
    <name evidence="3" type="ORF">PJF56_13335</name>
</gene>
<proteinExistence type="predicted"/>
<feature type="domain" description="DUF2157" evidence="2">
    <location>
        <begin position="16"/>
        <end position="161"/>
    </location>
</feature>
<feature type="transmembrane region" description="Helical" evidence="1">
    <location>
        <begin position="315"/>
        <end position="334"/>
    </location>
</feature>
<feature type="transmembrane region" description="Helical" evidence="1">
    <location>
        <begin position="189"/>
        <end position="208"/>
    </location>
</feature>
<feature type="transmembrane region" description="Helical" evidence="1">
    <location>
        <begin position="112"/>
        <end position="132"/>
    </location>
</feature>